<dbReference type="Proteomes" id="UP000242715">
    <property type="component" value="Unassembled WGS sequence"/>
</dbReference>
<organism evidence="1 2">
    <name type="scientific">Trifolium subterraneum</name>
    <name type="common">Subterranean clover</name>
    <dbReference type="NCBI Taxonomy" id="3900"/>
    <lineage>
        <taxon>Eukaryota</taxon>
        <taxon>Viridiplantae</taxon>
        <taxon>Streptophyta</taxon>
        <taxon>Embryophyta</taxon>
        <taxon>Tracheophyta</taxon>
        <taxon>Spermatophyta</taxon>
        <taxon>Magnoliopsida</taxon>
        <taxon>eudicotyledons</taxon>
        <taxon>Gunneridae</taxon>
        <taxon>Pentapetalae</taxon>
        <taxon>rosids</taxon>
        <taxon>fabids</taxon>
        <taxon>Fabales</taxon>
        <taxon>Fabaceae</taxon>
        <taxon>Papilionoideae</taxon>
        <taxon>50 kb inversion clade</taxon>
        <taxon>NPAAA clade</taxon>
        <taxon>Hologalegina</taxon>
        <taxon>IRL clade</taxon>
        <taxon>Trifolieae</taxon>
        <taxon>Trifolium</taxon>
    </lineage>
</organism>
<sequence length="66" mass="7698">MAHRILGVVHRNKFQHLIVSNEKNCTSPDAVHKVRQKIIEHMDLWLSQCEDLCKLTKCKAKQICTE</sequence>
<proteinExistence type="predicted"/>
<name>A0A2Z6M362_TRISU</name>
<dbReference type="AlphaFoldDB" id="A0A2Z6M362"/>
<protein>
    <submittedName>
        <fullName evidence="1">Uncharacterized protein</fullName>
    </submittedName>
</protein>
<reference evidence="2" key="1">
    <citation type="journal article" date="2017" name="Front. Plant Sci.">
        <title>Climate Clever Clovers: New Paradigm to Reduce the Environmental Footprint of Ruminants by Breeding Low Methanogenic Forages Utilizing Haplotype Variation.</title>
        <authorList>
            <person name="Kaur P."/>
            <person name="Appels R."/>
            <person name="Bayer P.E."/>
            <person name="Keeble-Gagnere G."/>
            <person name="Wang J."/>
            <person name="Hirakawa H."/>
            <person name="Shirasawa K."/>
            <person name="Vercoe P."/>
            <person name="Stefanova K."/>
            <person name="Durmic Z."/>
            <person name="Nichols P."/>
            <person name="Revell C."/>
            <person name="Isobe S.N."/>
            <person name="Edwards D."/>
            <person name="Erskine W."/>
        </authorList>
    </citation>
    <scope>NUCLEOTIDE SEQUENCE [LARGE SCALE GENOMIC DNA]</scope>
    <source>
        <strain evidence="2">cv. Daliak</strain>
    </source>
</reference>
<dbReference type="EMBL" id="DF973331">
    <property type="protein sequence ID" value="GAU26286.1"/>
    <property type="molecule type" value="Genomic_DNA"/>
</dbReference>
<keyword evidence="2" id="KW-1185">Reference proteome</keyword>
<dbReference type="OrthoDB" id="1735038at2759"/>
<accession>A0A2Z6M362</accession>
<evidence type="ECO:0000313" key="2">
    <source>
        <dbReference type="Proteomes" id="UP000242715"/>
    </source>
</evidence>
<evidence type="ECO:0000313" key="1">
    <source>
        <dbReference type="EMBL" id="GAU26286.1"/>
    </source>
</evidence>
<gene>
    <name evidence="1" type="ORF">TSUD_224780</name>
</gene>